<dbReference type="Proteomes" id="UP000317093">
    <property type="component" value="Chromosome"/>
</dbReference>
<dbReference type="NCBIfam" id="TIGR04294">
    <property type="entry name" value="pre_pil_HX9DG"/>
    <property type="match status" value="1"/>
</dbReference>
<accession>A0A518B785</accession>
<dbReference type="InterPro" id="IPR027558">
    <property type="entry name" value="Pre_pil_HX9DG_C"/>
</dbReference>
<feature type="domain" description="DUF1559" evidence="2">
    <location>
        <begin position="34"/>
        <end position="318"/>
    </location>
</feature>
<keyword evidence="1" id="KW-1133">Transmembrane helix</keyword>
<dbReference type="InterPro" id="IPR045584">
    <property type="entry name" value="Pilin-like"/>
</dbReference>
<reference evidence="3 4" key="1">
    <citation type="submission" date="2019-02" db="EMBL/GenBank/DDBJ databases">
        <title>Deep-cultivation of Planctomycetes and their phenomic and genomic characterization uncovers novel biology.</title>
        <authorList>
            <person name="Wiegand S."/>
            <person name="Jogler M."/>
            <person name="Boedeker C."/>
            <person name="Pinto D."/>
            <person name="Vollmers J."/>
            <person name="Rivas-Marin E."/>
            <person name="Kohn T."/>
            <person name="Peeters S.H."/>
            <person name="Heuer A."/>
            <person name="Rast P."/>
            <person name="Oberbeckmann S."/>
            <person name="Bunk B."/>
            <person name="Jeske O."/>
            <person name="Meyerdierks A."/>
            <person name="Storesund J.E."/>
            <person name="Kallscheuer N."/>
            <person name="Luecker S."/>
            <person name="Lage O.M."/>
            <person name="Pohl T."/>
            <person name="Merkel B.J."/>
            <person name="Hornburger P."/>
            <person name="Mueller R.-W."/>
            <person name="Bruemmer F."/>
            <person name="Labrenz M."/>
            <person name="Spormann A.M."/>
            <person name="Op den Camp H."/>
            <person name="Overmann J."/>
            <person name="Amann R."/>
            <person name="Jetten M.S.M."/>
            <person name="Mascher T."/>
            <person name="Medema M.H."/>
            <person name="Devos D.P."/>
            <person name="Kaster A.-K."/>
            <person name="Ovreas L."/>
            <person name="Rohde M."/>
            <person name="Galperin M.Y."/>
            <person name="Jogler C."/>
        </authorList>
    </citation>
    <scope>NUCLEOTIDE SEQUENCE [LARGE SCALE GENOMIC DNA]</scope>
    <source>
        <strain evidence="3 4">Pan216</strain>
    </source>
</reference>
<name>A0A518B785_9BACT</name>
<gene>
    <name evidence="3" type="primary">pilE1_2</name>
    <name evidence="3" type="ORF">Pan216_36830</name>
</gene>
<evidence type="ECO:0000313" key="3">
    <source>
        <dbReference type="EMBL" id="QDU62812.1"/>
    </source>
</evidence>
<keyword evidence="1" id="KW-0472">Membrane</keyword>
<dbReference type="Gene3D" id="3.30.700.10">
    <property type="entry name" value="Glycoprotein, Type 4 Pilin"/>
    <property type="match status" value="1"/>
</dbReference>
<dbReference type="Pfam" id="PF07963">
    <property type="entry name" value="N_methyl"/>
    <property type="match status" value="1"/>
</dbReference>
<organism evidence="3 4">
    <name type="scientific">Kolteria novifilia</name>
    <dbReference type="NCBI Taxonomy" id="2527975"/>
    <lineage>
        <taxon>Bacteria</taxon>
        <taxon>Pseudomonadati</taxon>
        <taxon>Planctomycetota</taxon>
        <taxon>Planctomycetia</taxon>
        <taxon>Kolteriales</taxon>
        <taxon>Kolteriaceae</taxon>
        <taxon>Kolteria</taxon>
    </lineage>
</organism>
<evidence type="ECO:0000259" key="2">
    <source>
        <dbReference type="Pfam" id="PF07596"/>
    </source>
</evidence>
<sequence length="337" mass="35919">MSQALRRRGFTLVELLVVIAIIGVLVGLLLPAVQQAREAARRAQCTNNLKQIGSAMHNYHDAHGGFPPGNIVNSHGPTAWVFLLPYLDQLAAYERLNLDQRIGFYFGHPFSEVNRPAMHDLDISTLICPSSPLPRFGTQSCSSCTTYPTSSLLRGTYVLLSGADTHRTTDNDAQRGPVSSGGVFLKDSIIPISKITDGTSKTIMVAEQSDWGRSNSSNQVEIRPLGGSGSWMGQSVVGNANGDGTYPTGGTNNNSARCFNLTTVSYPIGFKQRINGSTTTAGTRPGDCNTPIQSIHAGGANVLLADGAVRFLSDSLDLNALKNLANRDDGNIIGSLD</sequence>
<keyword evidence="1" id="KW-0812">Transmembrane</keyword>
<dbReference type="PANTHER" id="PTHR30093">
    <property type="entry name" value="GENERAL SECRETION PATHWAY PROTEIN G"/>
    <property type="match status" value="1"/>
</dbReference>
<evidence type="ECO:0000256" key="1">
    <source>
        <dbReference type="SAM" id="Phobius"/>
    </source>
</evidence>
<dbReference type="InterPro" id="IPR011453">
    <property type="entry name" value="DUF1559"/>
</dbReference>
<dbReference type="NCBIfam" id="TIGR02532">
    <property type="entry name" value="IV_pilin_GFxxxE"/>
    <property type="match status" value="1"/>
</dbReference>
<dbReference type="InterPro" id="IPR012902">
    <property type="entry name" value="N_methyl_site"/>
</dbReference>
<dbReference type="RefSeq" id="WP_145259818.1">
    <property type="nucleotide sequence ID" value="NZ_CP036279.1"/>
</dbReference>
<protein>
    <submittedName>
        <fullName evidence="3">Fimbrial protein</fullName>
    </submittedName>
</protein>
<dbReference type="SUPFAM" id="SSF54523">
    <property type="entry name" value="Pili subunits"/>
    <property type="match status" value="1"/>
</dbReference>
<feature type="transmembrane region" description="Helical" evidence="1">
    <location>
        <begin position="12"/>
        <end position="33"/>
    </location>
</feature>
<dbReference type="KEGG" id="knv:Pan216_36830"/>
<dbReference type="OrthoDB" id="280382at2"/>
<dbReference type="PROSITE" id="PS00409">
    <property type="entry name" value="PROKAR_NTER_METHYL"/>
    <property type="match status" value="1"/>
</dbReference>
<proteinExistence type="predicted"/>
<dbReference type="AlphaFoldDB" id="A0A518B785"/>
<keyword evidence="4" id="KW-1185">Reference proteome</keyword>
<dbReference type="PANTHER" id="PTHR30093:SF2">
    <property type="entry name" value="TYPE II SECRETION SYSTEM PROTEIN H"/>
    <property type="match status" value="1"/>
</dbReference>
<evidence type="ECO:0000313" key="4">
    <source>
        <dbReference type="Proteomes" id="UP000317093"/>
    </source>
</evidence>
<dbReference type="Pfam" id="PF07596">
    <property type="entry name" value="SBP_bac_10"/>
    <property type="match status" value="1"/>
</dbReference>
<dbReference type="EMBL" id="CP036279">
    <property type="protein sequence ID" value="QDU62812.1"/>
    <property type="molecule type" value="Genomic_DNA"/>
</dbReference>